<accession>A0A951PDI9</accession>
<keyword evidence="2" id="KW-0812">Transmembrane</keyword>
<evidence type="ECO:0000313" key="5">
    <source>
        <dbReference type="Proteomes" id="UP000707356"/>
    </source>
</evidence>
<evidence type="ECO:0000256" key="2">
    <source>
        <dbReference type="SAM" id="Phobius"/>
    </source>
</evidence>
<feature type="region of interest" description="Disordered" evidence="1">
    <location>
        <begin position="347"/>
        <end position="367"/>
    </location>
</feature>
<organism evidence="4 5">
    <name type="scientific">Pegethrix bostrychoides GSE-TBD4-15B</name>
    <dbReference type="NCBI Taxonomy" id="2839662"/>
    <lineage>
        <taxon>Bacteria</taxon>
        <taxon>Bacillati</taxon>
        <taxon>Cyanobacteriota</taxon>
        <taxon>Cyanophyceae</taxon>
        <taxon>Oculatellales</taxon>
        <taxon>Oculatellaceae</taxon>
        <taxon>Pegethrix</taxon>
    </lineage>
</organism>
<reference evidence="4" key="2">
    <citation type="journal article" date="2022" name="Microbiol. Resour. Announc.">
        <title>Metagenome Sequencing to Explore Phylogenomics of Terrestrial Cyanobacteria.</title>
        <authorList>
            <person name="Ward R.D."/>
            <person name="Stajich J.E."/>
            <person name="Johansen J.R."/>
            <person name="Huntemann M."/>
            <person name="Clum A."/>
            <person name="Foster B."/>
            <person name="Foster B."/>
            <person name="Roux S."/>
            <person name="Palaniappan K."/>
            <person name="Varghese N."/>
            <person name="Mukherjee S."/>
            <person name="Reddy T.B.K."/>
            <person name="Daum C."/>
            <person name="Copeland A."/>
            <person name="Chen I.A."/>
            <person name="Ivanova N.N."/>
            <person name="Kyrpides N.C."/>
            <person name="Shapiro N."/>
            <person name="Eloe-Fadrosh E.A."/>
            <person name="Pietrasiak N."/>
        </authorList>
    </citation>
    <scope>NUCLEOTIDE SEQUENCE</scope>
    <source>
        <strain evidence="4">GSE-TBD4-15B</strain>
    </source>
</reference>
<gene>
    <name evidence="4" type="ORF">KME07_17300</name>
</gene>
<dbReference type="CDD" id="cd04179">
    <property type="entry name" value="DPM_DPG-synthase_like"/>
    <property type="match status" value="1"/>
</dbReference>
<dbReference type="InterPro" id="IPR050256">
    <property type="entry name" value="Glycosyltransferase_2"/>
</dbReference>
<dbReference type="Pfam" id="PF00535">
    <property type="entry name" value="Glycos_transf_2"/>
    <property type="match status" value="1"/>
</dbReference>
<name>A0A951PDI9_9CYAN</name>
<keyword evidence="2" id="KW-0472">Membrane</keyword>
<evidence type="ECO:0000313" key="4">
    <source>
        <dbReference type="EMBL" id="MBW4467185.1"/>
    </source>
</evidence>
<keyword evidence="2" id="KW-1133">Transmembrane helix</keyword>
<dbReference type="EMBL" id="JAHHHV010000074">
    <property type="protein sequence ID" value="MBW4467185.1"/>
    <property type="molecule type" value="Genomic_DNA"/>
</dbReference>
<dbReference type="SUPFAM" id="SSF53448">
    <property type="entry name" value="Nucleotide-diphospho-sugar transferases"/>
    <property type="match status" value="1"/>
</dbReference>
<feature type="domain" description="Glycosyltransferase 2-like" evidence="3">
    <location>
        <begin position="2"/>
        <end position="162"/>
    </location>
</feature>
<dbReference type="PANTHER" id="PTHR48090:SF6">
    <property type="entry name" value="SLR5056 PROTEIN"/>
    <property type="match status" value="1"/>
</dbReference>
<proteinExistence type="predicted"/>
<protein>
    <submittedName>
        <fullName evidence="4">Glycosyltransferase family 2 protein</fullName>
    </submittedName>
</protein>
<evidence type="ECO:0000259" key="3">
    <source>
        <dbReference type="Pfam" id="PF00535"/>
    </source>
</evidence>
<dbReference type="PANTHER" id="PTHR48090">
    <property type="entry name" value="UNDECAPRENYL-PHOSPHATE 4-DEOXY-4-FORMAMIDO-L-ARABINOSE TRANSFERASE-RELATED"/>
    <property type="match status" value="1"/>
</dbReference>
<reference evidence="4" key="1">
    <citation type="submission" date="2021-05" db="EMBL/GenBank/DDBJ databases">
        <authorList>
            <person name="Pietrasiak N."/>
            <person name="Ward R."/>
            <person name="Stajich J.E."/>
            <person name="Kurbessoian T."/>
        </authorList>
    </citation>
    <scope>NUCLEOTIDE SEQUENCE</scope>
    <source>
        <strain evidence="4">GSE-TBD4-15B</strain>
    </source>
</reference>
<feature type="transmembrane region" description="Helical" evidence="2">
    <location>
        <begin position="306"/>
        <end position="327"/>
    </location>
</feature>
<evidence type="ECO:0000256" key="1">
    <source>
        <dbReference type="SAM" id="MobiDB-lite"/>
    </source>
</evidence>
<sequence length="367" mass="42090">MVIPAYNEALILEQNLQLLCDYLRHLETDYRWELVLVNDGSRDDTAALAEAFASGYANVQVIHHFTNMGLGQALRTGFDHAQGDYVITLDLDLSYAPEHIEQLLLKIRQTRAKVVVTSPYMQGGKVSNVPELRRLLSLWANRFLSLAARRNVATLTGMVRVYDARFLDSLNLRSTGMEVNPEVIHKAMLMEERIEEIPAHLSWRSQQANIQADRQAEALPRRKAPRRKSSMKILRHSWAIFYYGFVFRPVMFFIIPSLLFFLSALYCIFWMLVRSWEAYQEISQIAPPHDLSEVVALAFQQAPHTFIIGGMLLMLAIQLFSLGILAVQNKRYFEEIYYLGSSIYRSTKPPRPSASEQANVHSRRSGH</sequence>
<dbReference type="Proteomes" id="UP000707356">
    <property type="component" value="Unassembled WGS sequence"/>
</dbReference>
<dbReference type="InterPro" id="IPR029044">
    <property type="entry name" value="Nucleotide-diphossugar_trans"/>
</dbReference>
<comment type="caution">
    <text evidence="4">The sequence shown here is derived from an EMBL/GenBank/DDBJ whole genome shotgun (WGS) entry which is preliminary data.</text>
</comment>
<dbReference type="InterPro" id="IPR001173">
    <property type="entry name" value="Glyco_trans_2-like"/>
</dbReference>
<dbReference type="AlphaFoldDB" id="A0A951PDI9"/>
<dbReference type="Gene3D" id="3.90.550.10">
    <property type="entry name" value="Spore Coat Polysaccharide Biosynthesis Protein SpsA, Chain A"/>
    <property type="match status" value="1"/>
</dbReference>
<feature type="transmembrane region" description="Helical" evidence="2">
    <location>
        <begin position="240"/>
        <end position="273"/>
    </location>
</feature>